<comment type="caution">
    <text evidence="2">The sequence shown here is derived from an EMBL/GenBank/DDBJ whole genome shotgun (WGS) entry which is preliminary data.</text>
</comment>
<dbReference type="PANTHER" id="PTHR24148:SF73">
    <property type="entry name" value="HET DOMAIN PROTEIN (AFU_ORTHOLOGUE AFUA_8G01020)"/>
    <property type="match status" value="1"/>
</dbReference>
<evidence type="ECO:0000313" key="3">
    <source>
        <dbReference type="Proteomes" id="UP001521785"/>
    </source>
</evidence>
<dbReference type="Pfam" id="PF26639">
    <property type="entry name" value="Het-6_barrel"/>
    <property type="match status" value="1"/>
</dbReference>
<proteinExistence type="predicted"/>
<name>A0ABR3RAD4_9PLEO</name>
<reference evidence="2 3" key="1">
    <citation type="submission" date="2024-02" db="EMBL/GenBank/DDBJ databases">
        <title>De novo assembly and annotation of 12 fungi associated with fruit tree decline syndrome in Ontario, Canada.</title>
        <authorList>
            <person name="Sulman M."/>
            <person name="Ellouze W."/>
            <person name="Ilyukhin E."/>
        </authorList>
    </citation>
    <scope>NUCLEOTIDE SEQUENCE [LARGE SCALE GENOMIC DNA]</scope>
    <source>
        <strain evidence="2 3">M42-189</strain>
    </source>
</reference>
<dbReference type="Proteomes" id="UP001521785">
    <property type="component" value="Unassembled WGS sequence"/>
</dbReference>
<gene>
    <name evidence="2" type="ORF">SLS60_006313</name>
</gene>
<sequence length="507" mass="58619">MEERNVQVLRMGGIYAGARNTVVAIRLPDDDYSGIVNVLAKIQPDLGFRNQDHALADLLEQPRIKQVLKSYCQADYWKRIWIVQEFAIGRRIDLLIGATLIDARKLEALFECAERMTGKSIEGAEQAWKILDIRRSREEGQRTDLFEILEMTQDSLCERRHDRVFGLLGLISDTLDFLSEPNYQIDPTYLASSMTRSYIERRSLDIIILAQSIDVNRSMQLPTWCPPLFWYDQYPPSRHLLDRALRHQEVRSYRWTHAWSTTGDSASSCTFEGAALVSPARRIGRITSLGSTWTDKDDTQYPCHDRRWAQMQRNPTRGSYVADLMIDAILDRDYEYKRYQKKSWPGKPVLESYEKHYLVEVFRSKHGSNVAEDSQTPFQRWIRFNRKFSVCGKTLEDHAERCRRTPLVFAVLSTKGFSYHSLKKMARKDMRMMCLDDDQYGIGWAAKGARLDDEVFLIPGCSVPLILRRVEGTENYNLIGDAIVIGVMEGEVWNATRAAHLVQVRIV</sequence>
<dbReference type="InterPro" id="IPR052895">
    <property type="entry name" value="HetReg/Transcr_Mod"/>
</dbReference>
<evidence type="ECO:0000259" key="1">
    <source>
        <dbReference type="Pfam" id="PF06985"/>
    </source>
</evidence>
<organism evidence="2 3">
    <name type="scientific">Paraconiothyrium brasiliense</name>
    <dbReference type="NCBI Taxonomy" id="300254"/>
    <lineage>
        <taxon>Eukaryota</taxon>
        <taxon>Fungi</taxon>
        <taxon>Dikarya</taxon>
        <taxon>Ascomycota</taxon>
        <taxon>Pezizomycotina</taxon>
        <taxon>Dothideomycetes</taxon>
        <taxon>Pleosporomycetidae</taxon>
        <taxon>Pleosporales</taxon>
        <taxon>Massarineae</taxon>
        <taxon>Didymosphaeriaceae</taxon>
        <taxon>Paraconiothyrium</taxon>
    </lineage>
</organism>
<keyword evidence="3" id="KW-1185">Reference proteome</keyword>
<dbReference type="PANTHER" id="PTHR24148">
    <property type="entry name" value="ANKYRIN REPEAT DOMAIN-CONTAINING PROTEIN 39 HOMOLOG-RELATED"/>
    <property type="match status" value="1"/>
</dbReference>
<feature type="domain" description="Heterokaryon incompatibility" evidence="1">
    <location>
        <begin position="2"/>
        <end position="85"/>
    </location>
</feature>
<accession>A0ABR3RAD4</accession>
<dbReference type="InterPro" id="IPR010730">
    <property type="entry name" value="HET"/>
</dbReference>
<dbReference type="Pfam" id="PF06985">
    <property type="entry name" value="HET"/>
    <property type="match status" value="1"/>
</dbReference>
<dbReference type="EMBL" id="JAKJXO020000008">
    <property type="protein sequence ID" value="KAL1601400.1"/>
    <property type="molecule type" value="Genomic_DNA"/>
</dbReference>
<protein>
    <recommendedName>
        <fullName evidence="1">Heterokaryon incompatibility domain-containing protein</fullName>
    </recommendedName>
</protein>
<evidence type="ECO:0000313" key="2">
    <source>
        <dbReference type="EMBL" id="KAL1601400.1"/>
    </source>
</evidence>